<evidence type="ECO:0000313" key="8">
    <source>
        <dbReference type="Proteomes" id="UP001470230"/>
    </source>
</evidence>
<evidence type="ECO:0000313" key="7">
    <source>
        <dbReference type="EMBL" id="KAK8845794.1"/>
    </source>
</evidence>
<feature type="transmembrane region" description="Helical" evidence="6">
    <location>
        <begin position="92"/>
        <end position="115"/>
    </location>
</feature>
<keyword evidence="8" id="KW-1185">Reference proteome</keyword>
<evidence type="ECO:0000256" key="6">
    <source>
        <dbReference type="SAM" id="Phobius"/>
    </source>
</evidence>
<accession>A0ABR2HED7</accession>
<comment type="subcellular location">
    <subcellularLocation>
        <location evidence="1">Membrane</location>
        <topology evidence="1">Multi-pass membrane protein</topology>
    </subcellularLocation>
</comment>
<feature type="transmembrane region" description="Helical" evidence="6">
    <location>
        <begin position="127"/>
        <end position="145"/>
    </location>
</feature>
<keyword evidence="3 6" id="KW-0812">Transmembrane</keyword>
<dbReference type="SUPFAM" id="SSF103473">
    <property type="entry name" value="MFS general substrate transporter"/>
    <property type="match status" value="1"/>
</dbReference>
<organism evidence="7 8">
    <name type="scientific">Tritrichomonas musculus</name>
    <dbReference type="NCBI Taxonomy" id="1915356"/>
    <lineage>
        <taxon>Eukaryota</taxon>
        <taxon>Metamonada</taxon>
        <taxon>Parabasalia</taxon>
        <taxon>Tritrichomonadida</taxon>
        <taxon>Tritrichomonadidae</taxon>
        <taxon>Tritrichomonas</taxon>
    </lineage>
</organism>
<evidence type="ECO:0000256" key="1">
    <source>
        <dbReference type="ARBA" id="ARBA00004141"/>
    </source>
</evidence>
<feature type="transmembrane region" description="Helical" evidence="6">
    <location>
        <begin position="420"/>
        <end position="440"/>
    </location>
</feature>
<evidence type="ECO:0000256" key="3">
    <source>
        <dbReference type="ARBA" id="ARBA00022692"/>
    </source>
</evidence>
<dbReference type="InterPro" id="IPR036259">
    <property type="entry name" value="MFS_trans_sf"/>
</dbReference>
<comment type="caution">
    <text evidence="7">The sequence shown here is derived from an EMBL/GenBank/DDBJ whole genome shotgun (WGS) entry which is preliminary data.</text>
</comment>
<dbReference type="Pfam" id="PF07690">
    <property type="entry name" value="MFS_1"/>
    <property type="match status" value="1"/>
</dbReference>
<feature type="transmembrane region" description="Helical" evidence="6">
    <location>
        <begin position="327"/>
        <end position="346"/>
    </location>
</feature>
<gene>
    <name evidence="7" type="ORF">M9Y10_020715</name>
</gene>
<proteinExistence type="predicted"/>
<dbReference type="Gene3D" id="1.20.1250.20">
    <property type="entry name" value="MFS general substrate transporter like domains"/>
    <property type="match status" value="1"/>
</dbReference>
<reference evidence="7 8" key="1">
    <citation type="submission" date="2024-04" db="EMBL/GenBank/DDBJ databases">
        <title>Tritrichomonas musculus Genome.</title>
        <authorList>
            <person name="Alves-Ferreira E."/>
            <person name="Grigg M."/>
            <person name="Lorenzi H."/>
            <person name="Galac M."/>
        </authorList>
    </citation>
    <scope>NUCLEOTIDE SEQUENCE [LARGE SCALE GENOMIC DNA]</scope>
    <source>
        <strain evidence="7 8">EAF2021</strain>
    </source>
</reference>
<feature type="transmembrane region" description="Helical" evidence="6">
    <location>
        <begin position="57"/>
        <end position="80"/>
    </location>
</feature>
<dbReference type="Proteomes" id="UP001470230">
    <property type="component" value="Unassembled WGS sequence"/>
</dbReference>
<dbReference type="EMBL" id="JAPFFF010000030">
    <property type="protein sequence ID" value="KAK8845794.1"/>
    <property type="molecule type" value="Genomic_DNA"/>
</dbReference>
<sequence length="466" mass="52351">MIYDERYYDWIPLNKRDKLSLGHLMAVASANLIPRLLMNIAFSYFHPLCLTIGIDSISNLLLLFGSIIDFFFTPFFGSISDGVMLKLGRRRIFIIIGTIIALISLSLLIFCQTFGSLYKEEFLAKKVILILSIELLFASITLIQSPARTLCSDITPHNQQNLMSHVCQFFIGFAPILPNILYGINVHLSRITPAELFLIINVIMSIIALIVSCIAGREEPLHEKPSTVNPFRHMANAFKEMPKPLYRILLPYLFANAALFQFLYKFTEFMGSYIFQTEYSLENGQLDYKLFSDGICFGMLCMAVNNGCQLIYSFINYIIVKKFGMKWTFLVGNAILSIMLLLFILFRQKYAYMLIAGIIGICQVIVNAIPTAIASIVIHTEDLGINLGILNSIGLIGQQISNLAYAALISVSVLKHRPKYLIGFSSVFGLIATLLSLFVIEPTPVETDNYSDINDEAGYNGFSMID</sequence>
<dbReference type="InterPro" id="IPR011701">
    <property type="entry name" value="MFS"/>
</dbReference>
<evidence type="ECO:0000256" key="5">
    <source>
        <dbReference type="ARBA" id="ARBA00023136"/>
    </source>
</evidence>
<keyword evidence="5 6" id="KW-0472">Membrane</keyword>
<dbReference type="PANTHER" id="PTHR19432:SF26">
    <property type="entry name" value="MAJOR FACILITATOR SUPERFAMILY (MFS) PROFILE DOMAIN-CONTAINING PROTEIN"/>
    <property type="match status" value="1"/>
</dbReference>
<protein>
    <recommendedName>
        <fullName evidence="9">Major facilitator superfamily transporter</fullName>
    </recommendedName>
</protein>
<feature type="transmembrane region" description="Helical" evidence="6">
    <location>
        <begin position="244"/>
        <end position="264"/>
    </location>
</feature>
<keyword evidence="2" id="KW-0813">Transport</keyword>
<keyword evidence="4 6" id="KW-1133">Transmembrane helix</keyword>
<feature type="transmembrane region" description="Helical" evidence="6">
    <location>
        <begin position="196"/>
        <end position="216"/>
    </location>
</feature>
<name>A0ABR2HED7_9EUKA</name>
<dbReference type="PANTHER" id="PTHR19432">
    <property type="entry name" value="SUGAR TRANSPORTER"/>
    <property type="match status" value="1"/>
</dbReference>
<evidence type="ECO:0008006" key="9">
    <source>
        <dbReference type="Google" id="ProtNLM"/>
    </source>
</evidence>
<feature type="transmembrane region" description="Helical" evidence="6">
    <location>
        <begin position="389"/>
        <end position="414"/>
    </location>
</feature>
<evidence type="ECO:0000256" key="2">
    <source>
        <dbReference type="ARBA" id="ARBA00022448"/>
    </source>
</evidence>
<feature type="transmembrane region" description="Helical" evidence="6">
    <location>
        <begin position="352"/>
        <end position="377"/>
    </location>
</feature>
<evidence type="ECO:0000256" key="4">
    <source>
        <dbReference type="ARBA" id="ARBA00022989"/>
    </source>
</evidence>
<feature type="transmembrane region" description="Helical" evidence="6">
    <location>
        <begin position="21"/>
        <end position="45"/>
    </location>
</feature>
<feature type="transmembrane region" description="Helical" evidence="6">
    <location>
        <begin position="166"/>
        <end position="184"/>
    </location>
</feature>